<dbReference type="CDD" id="cd00610">
    <property type="entry name" value="OAT_like"/>
    <property type="match status" value="1"/>
</dbReference>
<comment type="caution">
    <text evidence="11">The sequence shown here is derived from an EMBL/GenBank/DDBJ whole genome shotgun (WGS) entry which is preliminary data.</text>
</comment>
<dbReference type="InterPro" id="IPR015424">
    <property type="entry name" value="PyrdxlP-dep_Trfase"/>
</dbReference>
<dbReference type="GO" id="GO:0008483">
    <property type="term" value="F:transaminase activity"/>
    <property type="evidence" value="ECO:0007669"/>
    <property type="project" value="UniProtKB-KW"/>
</dbReference>
<dbReference type="InterPro" id="IPR015422">
    <property type="entry name" value="PyrdxlP-dep_Trfase_small"/>
</dbReference>
<evidence type="ECO:0000256" key="1">
    <source>
        <dbReference type="ARBA" id="ARBA00001579"/>
    </source>
</evidence>
<keyword evidence="6" id="KW-0963">Cytoplasm</keyword>
<dbReference type="AlphaFoldDB" id="A0A931HYF1"/>
<evidence type="ECO:0000256" key="6">
    <source>
        <dbReference type="ARBA" id="ARBA00022490"/>
    </source>
</evidence>
<dbReference type="PROSITE" id="PS00600">
    <property type="entry name" value="AA_TRANSFER_CLASS_3"/>
    <property type="match status" value="1"/>
</dbReference>
<comment type="similarity">
    <text evidence="4">Belongs to the class-III pyridoxal-phosphate-dependent aminotransferase family. HemL subfamily.</text>
</comment>
<evidence type="ECO:0000313" key="12">
    <source>
        <dbReference type="Proteomes" id="UP000614490"/>
    </source>
</evidence>
<comment type="cofactor">
    <cofactor evidence="2">
        <name>pyridoxal 5'-phosphate</name>
        <dbReference type="ChEBI" id="CHEBI:597326"/>
    </cofactor>
</comment>
<accession>A0A931HYF1</accession>
<proteinExistence type="inferred from homology"/>
<dbReference type="PANTHER" id="PTHR43713:SF3">
    <property type="entry name" value="GLUTAMATE-1-SEMIALDEHYDE 2,1-AMINOMUTASE 1, CHLOROPLASTIC-RELATED"/>
    <property type="match status" value="1"/>
</dbReference>
<evidence type="ECO:0000256" key="3">
    <source>
        <dbReference type="ARBA" id="ARBA00004819"/>
    </source>
</evidence>
<dbReference type="GO" id="GO:0006779">
    <property type="term" value="P:porphyrin-containing compound biosynthetic process"/>
    <property type="evidence" value="ECO:0007669"/>
    <property type="project" value="UniProtKB-KW"/>
</dbReference>
<evidence type="ECO:0000256" key="7">
    <source>
        <dbReference type="ARBA" id="ARBA00022898"/>
    </source>
</evidence>
<dbReference type="PANTHER" id="PTHR43713">
    <property type="entry name" value="GLUTAMATE-1-SEMIALDEHYDE 2,1-AMINOMUTASE"/>
    <property type="match status" value="1"/>
</dbReference>
<keyword evidence="9" id="KW-0627">Porphyrin biosynthesis</keyword>
<evidence type="ECO:0000256" key="4">
    <source>
        <dbReference type="ARBA" id="ARBA00008981"/>
    </source>
</evidence>
<dbReference type="InterPro" id="IPR015421">
    <property type="entry name" value="PyrdxlP-dep_Trfase_major"/>
</dbReference>
<evidence type="ECO:0000256" key="9">
    <source>
        <dbReference type="ARBA" id="ARBA00023244"/>
    </source>
</evidence>
<dbReference type="EMBL" id="JADZSC010000006">
    <property type="protein sequence ID" value="MBH0231827.1"/>
    <property type="molecule type" value="Genomic_DNA"/>
</dbReference>
<dbReference type="GO" id="GO:0030170">
    <property type="term" value="F:pyridoxal phosphate binding"/>
    <property type="evidence" value="ECO:0007669"/>
    <property type="project" value="InterPro"/>
</dbReference>
<keyword evidence="8" id="KW-0413">Isomerase</keyword>
<dbReference type="FunFam" id="3.40.640.10:FF:000021">
    <property type="entry name" value="Glutamate-1-semialdehyde 2,1-aminomutase"/>
    <property type="match status" value="1"/>
</dbReference>
<evidence type="ECO:0000256" key="5">
    <source>
        <dbReference type="ARBA" id="ARBA00012143"/>
    </source>
</evidence>
<protein>
    <recommendedName>
        <fullName evidence="5">glutamate-1-semialdehyde 2,1-aminomutase</fullName>
        <ecNumber evidence="5">5.4.3.8</ecNumber>
    </recommendedName>
</protein>
<comment type="pathway">
    <text evidence="3">Porphyrin-containing compound metabolism; protoporphyrin-IX biosynthesis; 5-aminolevulinate from L-glutamyl-tRNA(Glu): step 2/2.</text>
</comment>
<sequence length="462" mass="51101">MREQLDRSHYKTNRSAELYERAKLSIPGGVTANIKHFSPHPLFMKKGKGSKLYDADNHSYVDYLLCYGALILGHGHPAVYEAVIDQWSAAGTPVFGTPHEIETVMAEKLISLYRGIDSVRFTNSGLEATMLALRVASAFTGRSKVAKFEGHYHGGYDQVLFSIQPAPGEAGAADRPETIPESKGIPDYYTNHTLVLPFNDLEATKNLLRENAEELAAVIVEPVQGGFIPAHQAFMQGLRDITKELGIVLIFDEVKTGFRLSVGGAQELYKITPDLTALGKVLGGGFPVGAVGGRKDMMALLSPEGQDLLSAGGRQPSSERGLFHSGTYNGHPLVLAAGLATIEVLEKEGVMRNLFDTTDILRNELEALYLHYDLPMQTIGLGSIFNIVMTDRDIENYRDMKKADLNVRKRIDERVLKFGVYSKPLNRYSLSTVHDEQDLDFTIQAHEKAIIDMKDTDTKRIF</sequence>
<dbReference type="NCBIfam" id="NF000818">
    <property type="entry name" value="PRK00062.1"/>
    <property type="match status" value="1"/>
</dbReference>
<organism evidence="11 12">
    <name type="scientific">Halobacillus yeomjeoni</name>
    <dbReference type="NCBI Taxonomy" id="311194"/>
    <lineage>
        <taxon>Bacteria</taxon>
        <taxon>Bacillati</taxon>
        <taxon>Bacillota</taxon>
        <taxon>Bacilli</taxon>
        <taxon>Bacillales</taxon>
        <taxon>Bacillaceae</taxon>
        <taxon>Halobacillus</taxon>
    </lineage>
</organism>
<keyword evidence="11" id="KW-0808">Transferase</keyword>
<reference evidence="11 12" key="1">
    <citation type="journal article" date="2005" name="Int. J. Syst. Evol. Microbiol.">
        <title>Halobacillus yeomjeoni sp. nov., isolated from a marine solar saltern in Korea.</title>
        <authorList>
            <person name="Yoon J.H."/>
            <person name="Kang S.J."/>
            <person name="Lee C.H."/>
            <person name="Oh H.W."/>
            <person name="Oh T.K."/>
        </authorList>
    </citation>
    <scope>NUCLEOTIDE SEQUENCE [LARGE SCALE GENOMIC DNA]</scope>
    <source>
        <strain evidence="11 12">KCTC 3957</strain>
    </source>
</reference>
<dbReference type="Gene3D" id="3.90.1150.10">
    <property type="entry name" value="Aspartate Aminotransferase, domain 1"/>
    <property type="match status" value="1"/>
</dbReference>
<dbReference type="Gene3D" id="3.40.640.10">
    <property type="entry name" value="Type I PLP-dependent aspartate aminotransferase-like (Major domain)"/>
    <property type="match status" value="1"/>
</dbReference>
<gene>
    <name evidence="11" type="ORF">H0267_16650</name>
</gene>
<evidence type="ECO:0000256" key="2">
    <source>
        <dbReference type="ARBA" id="ARBA00001933"/>
    </source>
</evidence>
<dbReference type="GO" id="GO:0042286">
    <property type="term" value="F:glutamate-1-semialdehyde 2,1-aminomutase activity"/>
    <property type="evidence" value="ECO:0007669"/>
    <property type="project" value="UniProtKB-EC"/>
</dbReference>
<evidence type="ECO:0000256" key="8">
    <source>
        <dbReference type="ARBA" id="ARBA00023235"/>
    </source>
</evidence>
<keyword evidence="12" id="KW-1185">Reference proteome</keyword>
<dbReference type="Proteomes" id="UP000614490">
    <property type="component" value="Unassembled WGS sequence"/>
</dbReference>
<dbReference type="InterPro" id="IPR005814">
    <property type="entry name" value="Aminotrans_3"/>
</dbReference>
<comment type="catalytic activity">
    <reaction evidence="1">
        <text>(S)-4-amino-5-oxopentanoate = 5-aminolevulinate</text>
        <dbReference type="Rhea" id="RHEA:14265"/>
        <dbReference type="ChEBI" id="CHEBI:57501"/>
        <dbReference type="ChEBI" id="CHEBI:356416"/>
        <dbReference type="EC" id="5.4.3.8"/>
    </reaction>
</comment>
<dbReference type="EC" id="5.4.3.8" evidence="5"/>
<dbReference type="SUPFAM" id="SSF53383">
    <property type="entry name" value="PLP-dependent transferases"/>
    <property type="match status" value="1"/>
</dbReference>
<keyword evidence="7 10" id="KW-0663">Pyridoxal phosphate</keyword>
<evidence type="ECO:0000256" key="10">
    <source>
        <dbReference type="RuleBase" id="RU003560"/>
    </source>
</evidence>
<dbReference type="Pfam" id="PF00202">
    <property type="entry name" value="Aminotran_3"/>
    <property type="match status" value="1"/>
</dbReference>
<dbReference type="RefSeq" id="WP_197318461.1">
    <property type="nucleotide sequence ID" value="NZ_JADZSC010000006.1"/>
</dbReference>
<name>A0A931HYF1_9BACI</name>
<evidence type="ECO:0000313" key="11">
    <source>
        <dbReference type="EMBL" id="MBH0231827.1"/>
    </source>
</evidence>
<dbReference type="InterPro" id="IPR049704">
    <property type="entry name" value="Aminotrans_3_PPA_site"/>
</dbReference>
<keyword evidence="11" id="KW-0032">Aminotransferase</keyword>